<dbReference type="Proteomes" id="UP000265520">
    <property type="component" value="Unassembled WGS sequence"/>
</dbReference>
<dbReference type="AlphaFoldDB" id="A0A392RV91"/>
<protein>
    <recommendedName>
        <fullName evidence="3">DUF4283 domain protein</fullName>
    </recommendedName>
</protein>
<accession>A0A392RV91</accession>
<feature type="non-terminal residue" evidence="1">
    <location>
        <position position="78"/>
    </location>
</feature>
<sequence length="78" mass="8768">MIEIKIIEEWGLALGEDGCMLDNEPYSETYQSDNEVVHCDPKASNNVDILVDKIAKETAVDMEDGEHTILRERAVDMA</sequence>
<reference evidence="1 2" key="1">
    <citation type="journal article" date="2018" name="Front. Plant Sci.">
        <title>Red Clover (Trifolium pratense) and Zigzag Clover (T. medium) - A Picture of Genomic Similarities and Differences.</title>
        <authorList>
            <person name="Dluhosova J."/>
            <person name="Istvanek J."/>
            <person name="Nedelnik J."/>
            <person name="Repkova J."/>
        </authorList>
    </citation>
    <scope>NUCLEOTIDE SEQUENCE [LARGE SCALE GENOMIC DNA]</scope>
    <source>
        <strain evidence="2">cv. 10/8</strain>
        <tissue evidence="1">Leaf</tissue>
    </source>
</reference>
<proteinExistence type="predicted"/>
<comment type="caution">
    <text evidence="1">The sequence shown here is derived from an EMBL/GenBank/DDBJ whole genome shotgun (WGS) entry which is preliminary data.</text>
</comment>
<organism evidence="1 2">
    <name type="scientific">Trifolium medium</name>
    <dbReference type="NCBI Taxonomy" id="97028"/>
    <lineage>
        <taxon>Eukaryota</taxon>
        <taxon>Viridiplantae</taxon>
        <taxon>Streptophyta</taxon>
        <taxon>Embryophyta</taxon>
        <taxon>Tracheophyta</taxon>
        <taxon>Spermatophyta</taxon>
        <taxon>Magnoliopsida</taxon>
        <taxon>eudicotyledons</taxon>
        <taxon>Gunneridae</taxon>
        <taxon>Pentapetalae</taxon>
        <taxon>rosids</taxon>
        <taxon>fabids</taxon>
        <taxon>Fabales</taxon>
        <taxon>Fabaceae</taxon>
        <taxon>Papilionoideae</taxon>
        <taxon>50 kb inversion clade</taxon>
        <taxon>NPAAA clade</taxon>
        <taxon>Hologalegina</taxon>
        <taxon>IRL clade</taxon>
        <taxon>Trifolieae</taxon>
        <taxon>Trifolium</taxon>
    </lineage>
</organism>
<evidence type="ECO:0008006" key="3">
    <source>
        <dbReference type="Google" id="ProtNLM"/>
    </source>
</evidence>
<evidence type="ECO:0000313" key="2">
    <source>
        <dbReference type="Proteomes" id="UP000265520"/>
    </source>
</evidence>
<name>A0A392RV91_9FABA</name>
<dbReference type="EMBL" id="LXQA010277973">
    <property type="protein sequence ID" value="MCI40289.1"/>
    <property type="molecule type" value="Genomic_DNA"/>
</dbReference>
<evidence type="ECO:0000313" key="1">
    <source>
        <dbReference type="EMBL" id="MCI40289.1"/>
    </source>
</evidence>
<keyword evidence="2" id="KW-1185">Reference proteome</keyword>